<dbReference type="Proteomes" id="UP001499909">
    <property type="component" value="Unassembled WGS sequence"/>
</dbReference>
<keyword evidence="1" id="KW-1133">Transmembrane helix</keyword>
<feature type="transmembrane region" description="Helical" evidence="1">
    <location>
        <begin position="49"/>
        <end position="68"/>
    </location>
</feature>
<dbReference type="RefSeq" id="WP_345115237.1">
    <property type="nucleotide sequence ID" value="NZ_BAABDH010000088.1"/>
</dbReference>
<keyword evidence="1" id="KW-0812">Transmembrane</keyword>
<sequence>MYTLLRVLWGVSWRLALSMVGYYGCAVGGESLQRLLRGDFRTPTPEKISIALTFFTFCCLAVGVAVASQLRRDTDRPRPFPAVFCLLYAGVTLFLFGVFFGALERPYRLLFTLACGWSGLVAPWALESAIRWRTSRATAARTNSSAA</sequence>
<evidence type="ECO:0000256" key="1">
    <source>
        <dbReference type="SAM" id="Phobius"/>
    </source>
</evidence>
<keyword evidence="3" id="KW-1185">Reference proteome</keyword>
<evidence type="ECO:0000313" key="3">
    <source>
        <dbReference type="Proteomes" id="UP001499909"/>
    </source>
</evidence>
<evidence type="ECO:0000313" key="2">
    <source>
        <dbReference type="EMBL" id="GAA3944388.1"/>
    </source>
</evidence>
<comment type="caution">
    <text evidence="2">The sequence shown here is derived from an EMBL/GenBank/DDBJ whole genome shotgun (WGS) entry which is preliminary data.</text>
</comment>
<feature type="transmembrane region" description="Helical" evidence="1">
    <location>
        <begin position="109"/>
        <end position="126"/>
    </location>
</feature>
<feature type="transmembrane region" description="Helical" evidence="1">
    <location>
        <begin position="7"/>
        <end position="29"/>
    </location>
</feature>
<organism evidence="2 3">
    <name type="scientific">Hymenobacter algoricola</name>
    <dbReference type="NCBI Taxonomy" id="486267"/>
    <lineage>
        <taxon>Bacteria</taxon>
        <taxon>Pseudomonadati</taxon>
        <taxon>Bacteroidota</taxon>
        <taxon>Cytophagia</taxon>
        <taxon>Cytophagales</taxon>
        <taxon>Hymenobacteraceae</taxon>
        <taxon>Hymenobacter</taxon>
    </lineage>
</organism>
<feature type="transmembrane region" description="Helical" evidence="1">
    <location>
        <begin position="80"/>
        <end position="103"/>
    </location>
</feature>
<protein>
    <submittedName>
        <fullName evidence="2">Uncharacterized protein</fullName>
    </submittedName>
</protein>
<gene>
    <name evidence="2" type="ORF">GCM10022406_28470</name>
</gene>
<proteinExistence type="predicted"/>
<name>A0ABP7NEA4_9BACT</name>
<keyword evidence="1" id="KW-0472">Membrane</keyword>
<reference evidence="3" key="1">
    <citation type="journal article" date="2019" name="Int. J. Syst. Evol. Microbiol.">
        <title>The Global Catalogue of Microorganisms (GCM) 10K type strain sequencing project: providing services to taxonomists for standard genome sequencing and annotation.</title>
        <authorList>
            <consortium name="The Broad Institute Genomics Platform"/>
            <consortium name="The Broad Institute Genome Sequencing Center for Infectious Disease"/>
            <person name="Wu L."/>
            <person name="Ma J."/>
        </authorList>
    </citation>
    <scope>NUCLEOTIDE SEQUENCE [LARGE SCALE GENOMIC DNA]</scope>
    <source>
        <strain evidence="3">JCM 17214</strain>
    </source>
</reference>
<accession>A0ABP7NEA4</accession>
<dbReference type="EMBL" id="BAABDH010000088">
    <property type="protein sequence ID" value="GAA3944388.1"/>
    <property type="molecule type" value="Genomic_DNA"/>
</dbReference>